<keyword evidence="4" id="KW-1185">Reference proteome</keyword>
<name>A0A560WAY4_9MICO</name>
<proteinExistence type="predicted"/>
<dbReference type="InterPro" id="IPR045865">
    <property type="entry name" value="ACT-like_dom_sf"/>
</dbReference>
<dbReference type="Gene3D" id="3.30.2130.10">
    <property type="entry name" value="VC0802-like"/>
    <property type="match status" value="1"/>
</dbReference>
<gene>
    <name evidence="3" type="ORF">FB557_2064</name>
</gene>
<dbReference type="Pfam" id="PF13840">
    <property type="entry name" value="ACT_7"/>
    <property type="match status" value="1"/>
</dbReference>
<feature type="domain" description="A9CJY8-like N-terminal" evidence="2">
    <location>
        <begin position="11"/>
        <end position="53"/>
    </location>
</feature>
<protein>
    <submittedName>
        <fullName evidence="3">Uncharacterized protein</fullName>
    </submittedName>
</protein>
<dbReference type="RefSeq" id="WP_170236276.1">
    <property type="nucleotide sequence ID" value="NZ_BAAAYT010000005.1"/>
</dbReference>
<dbReference type="InterPro" id="IPR049447">
    <property type="entry name" value="A9CJY8-like_N"/>
</dbReference>
<evidence type="ECO:0000259" key="2">
    <source>
        <dbReference type="Pfam" id="PF21631"/>
    </source>
</evidence>
<organism evidence="3 4">
    <name type="scientific">Marihabitans asiaticum</name>
    <dbReference type="NCBI Taxonomy" id="415218"/>
    <lineage>
        <taxon>Bacteria</taxon>
        <taxon>Bacillati</taxon>
        <taxon>Actinomycetota</taxon>
        <taxon>Actinomycetes</taxon>
        <taxon>Micrococcales</taxon>
        <taxon>Intrasporangiaceae</taxon>
        <taxon>Marihabitans</taxon>
    </lineage>
</organism>
<sequence>MPLHLMQHPEQLAIARLAAGEDPTWPLASARFCSITRTPDETSVLCDAHLVPSGTRQEGPYVAFEVAGPLDFEMVGVMHELLGPTTQRRIPLLTMSTYDTDWILVPAERATDAATAWRKAGLVVTASSLSSWTPPPKEES</sequence>
<dbReference type="Pfam" id="PF21631">
    <property type="entry name" value="A9CJY8-like_N"/>
    <property type="match status" value="1"/>
</dbReference>
<dbReference type="PANTHER" id="PTHR31131:SF6">
    <property type="entry name" value="CASTOR ACT DOMAIN-CONTAINING PROTEIN"/>
    <property type="match status" value="1"/>
</dbReference>
<accession>A0A560WAY4</accession>
<dbReference type="EMBL" id="VIUW01000003">
    <property type="protein sequence ID" value="TWD14645.1"/>
    <property type="molecule type" value="Genomic_DNA"/>
</dbReference>
<dbReference type="PANTHER" id="PTHR31131">
    <property type="entry name" value="CHROMOSOME 1, WHOLE GENOME SHOTGUN SEQUENCE"/>
    <property type="match status" value="1"/>
</dbReference>
<evidence type="ECO:0000313" key="4">
    <source>
        <dbReference type="Proteomes" id="UP000315628"/>
    </source>
</evidence>
<evidence type="ECO:0000259" key="1">
    <source>
        <dbReference type="Pfam" id="PF13840"/>
    </source>
</evidence>
<dbReference type="InterPro" id="IPR027795">
    <property type="entry name" value="CASTOR_ACT_dom"/>
</dbReference>
<comment type="caution">
    <text evidence="3">The sequence shown here is derived from an EMBL/GenBank/DDBJ whole genome shotgun (WGS) entry which is preliminary data.</text>
</comment>
<evidence type="ECO:0000313" key="3">
    <source>
        <dbReference type="EMBL" id="TWD14645.1"/>
    </source>
</evidence>
<feature type="domain" description="CASTOR ACT" evidence="1">
    <location>
        <begin position="61"/>
        <end position="116"/>
    </location>
</feature>
<reference evidence="3 4" key="1">
    <citation type="submission" date="2019-06" db="EMBL/GenBank/DDBJ databases">
        <title>Sequencing the genomes of 1000 actinobacteria strains.</title>
        <authorList>
            <person name="Klenk H.-P."/>
        </authorList>
    </citation>
    <scope>NUCLEOTIDE SEQUENCE [LARGE SCALE GENOMIC DNA]</scope>
    <source>
        <strain evidence="3 4">DSM 18935</strain>
    </source>
</reference>
<dbReference type="SUPFAM" id="SSF55021">
    <property type="entry name" value="ACT-like"/>
    <property type="match status" value="2"/>
</dbReference>
<dbReference type="Proteomes" id="UP000315628">
    <property type="component" value="Unassembled WGS sequence"/>
</dbReference>
<dbReference type="InterPro" id="IPR051719">
    <property type="entry name" value="CASTOR_mTORC1"/>
</dbReference>
<dbReference type="AlphaFoldDB" id="A0A560WAY4"/>